<feature type="compositionally biased region" description="Polar residues" evidence="1">
    <location>
        <begin position="1"/>
        <end position="21"/>
    </location>
</feature>
<reference evidence="2 3" key="1">
    <citation type="submission" date="2020-04" db="EMBL/GenBank/DDBJ databases">
        <title>Perkinsus olseni comparative genomics.</title>
        <authorList>
            <person name="Bogema D.R."/>
        </authorList>
    </citation>
    <scope>NUCLEOTIDE SEQUENCE [LARGE SCALE GENOMIC DNA]</scope>
    <source>
        <strain evidence="2 3">ATCC PRA-207</strain>
    </source>
</reference>
<comment type="caution">
    <text evidence="2">The sequence shown here is derived from an EMBL/GenBank/DDBJ whole genome shotgun (WGS) entry which is preliminary data.</text>
</comment>
<dbReference type="AlphaFoldDB" id="A0A7J6R1W1"/>
<accession>A0A7J6R1W1</accession>
<evidence type="ECO:0000313" key="3">
    <source>
        <dbReference type="Proteomes" id="UP000553632"/>
    </source>
</evidence>
<evidence type="ECO:0000313" key="2">
    <source>
        <dbReference type="EMBL" id="KAF4713620.1"/>
    </source>
</evidence>
<feature type="region of interest" description="Disordered" evidence="1">
    <location>
        <begin position="1"/>
        <end position="33"/>
    </location>
</feature>
<proteinExistence type="predicted"/>
<evidence type="ECO:0000256" key="1">
    <source>
        <dbReference type="SAM" id="MobiDB-lite"/>
    </source>
</evidence>
<organism evidence="2 3">
    <name type="scientific">Perkinsus olseni</name>
    <name type="common">Perkinsus atlanticus</name>
    <dbReference type="NCBI Taxonomy" id="32597"/>
    <lineage>
        <taxon>Eukaryota</taxon>
        <taxon>Sar</taxon>
        <taxon>Alveolata</taxon>
        <taxon>Perkinsozoa</taxon>
        <taxon>Perkinsea</taxon>
        <taxon>Perkinsida</taxon>
        <taxon>Perkinsidae</taxon>
        <taxon>Perkinsus</taxon>
    </lineage>
</organism>
<sequence>MLKFTSSIPPTVQVEQSNSGVPRTMPLGPTGPQTLTDEEAREALPRCWTLKLNSLSSTTAVDNIQGSNSGTASTTGGREVPVTGDRLFVAVTAYSAHIARKGGSLQTEVEPCERYREEVRSKWDDLVESFKESPDGHTCVDITAIMNKYDLERFTVLLETIAAALYIPPETVQAAPSTIMTRAALLECLPELPEFSEQQEEDEQPVPLRRPSVSKTMPARSRK</sequence>
<protein>
    <submittedName>
        <fullName evidence="2">Uncharacterized protein</fullName>
    </submittedName>
</protein>
<feature type="region of interest" description="Disordered" evidence="1">
    <location>
        <begin position="194"/>
        <end position="223"/>
    </location>
</feature>
<feature type="non-terminal residue" evidence="2">
    <location>
        <position position="223"/>
    </location>
</feature>
<keyword evidence="3" id="KW-1185">Reference proteome</keyword>
<dbReference type="Proteomes" id="UP000553632">
    <property type="component" value="Unassembled WGS sequence"/>
</dbReference>
<name>A0A7J6R1W1_PEROL</name>
<gene>
    <name evidence="2" type="ORF">FOZ63_005783</name>
</gene>
<dbReference type="EMBL" id="JABANO010029390">
    <property type="protein sequence ID" value="KAF4713620.1"/>
    <property type="molecule type" value="Genomic_DNA"/>
</dbReference>